<evidence type="ECO:0000256" key="5">
    <source>
        <dbReference type="ARBA" id="ARBA00023180"/>
    </source>
</evidence>
<dbReference type="AlphaFoldDB" id="D8PXE8"/>
<keyword evidence="3 6" id="KW-0732">Signal</keyword>
<keyword evidence="8" id="KW-1185">Reference proteome</keyword>
<keyword evidence="5" id="KW-0325">Glycoprotein</keyword>
<evidence type="ECO:0008006" key="9">
    <source>
        <dbReference type="Google" id="ProtNLM"/>
    </source>
</evidence>
<evidence type="ECO:0000313" key="7">
    <source>
        <dbReference type="EMBL" id="EFI99069.1"/>
    </source>
</evidence>
<dbReference type="OMA" id="HYAEHFG"/>
<dbReference type="Gene3D" id="3.40.50.1820">
    <property type="entry name" value="alpha/beta hydrolase"/>
    <property type="match status" value="2"/>
</dbReference>
<dbReference type="GO" id="GO:0070008">
    <property type="term" value="F:serine-type exopeptidase activity"/>
    <property type="evidence" value="ECO:0007669"/>
    <property type="project" value="InterPro"/>
</dbReference>
<feature type="signal peptide" evidence="6">
    <location>
        <begin position="1"/>
        <end position="23"/>
    </location>
</feature>
<comment type="similarity">
    <text evidence="1">Belongs to the peptidase S28 family.</text>
</comment>
<dbReference type="VEuPathDB" id="FungiDB:SCHCODRAFT_02616087"/>
<dbReference type="eggNOG" id="KOG2182">
    <property type="taxonomic scope" value="Eukaryota"/>
</dbReference>
<dbReference type="HOGENOM" id="CLU_023630_0_0_1"/>
<dbReference type="InterPro" id="IPR008758">
    <property type="entry name" value="Peptidase_S28"/>
</dbReference>
<dbReference type="RefSeq" id="XP_003033972.1">
    <property type="nucleotide sequence ID" value="XM_003033926.1"/>
</dbReference>
<dbReference type="InParanoid" id="D8PXE8"/>
<dbReference type="MEROPS" id="S28.004"/>
<dbReference type="SUPFAM" id="SSF53474">
    <property type="entry name" value="alpha/beta-Hydrolases"/>
    <property type="match status" value="1"/>
</dbReference>
<keyword evidence="2" id="KW-0645">Protease</keyword>
<dbReference type="Pfam" id="PF05577">
    <property type="entry name" value="Peptidase_S28"/>
    <property type="match status" value="1"/>
</dbReference>
<gene>
    <name evidence="7" type="ORF">SCHCODRAFT_256599</name>
</gene>
<keyword evidence="4" id="KW-0378">Hydrolase</keyword>
<name>D8PXE8_SCHCM</name>
<proteinExistence type="inferred from homology"/>
<reference evidence="7 8" key="1">
    <citation type="journal article" date="2010" name="Nat. Biotechnol.">
        <title>Genome sequence of the model mushroom Schizophyllum commune.</title>
        <authorList>
            <person name="Ohm R.A."/>
            <person name="de Jong J.F."/>
            <person name="Lugones L.G."/>
            <person name="Aerts A."/>
            <person name="Kothe E."/>
            <person name="Stajich J.E."/>
            <person name="de Vries R.P."/>
            <person name="Record E."/>
            <person name="Levasseur A."/>
            <person name="Baker S.E."/>
            <person name="Bartholomew K.A."/>
            <person name="Coutinho P.M."/>
            <person name="Erdmann S."/>
            <person name="Fowler T.J."/>
            <person name="Gathman A.C."/>
            <person name="Lombard V."/>
            <person name="Henrissat B."/>
            <person name="Knabe N."/>
            <person name="Kuees U."/>
            <person name="Lilly W.W."/>
            <person name="Lindquist E."/>
            <person name="Lucas S."/>
            <person name="Magnuson J.K."/>
            <person name="Piumi F."/>
            <person name="Raudaskoski M."/>
            <person name="Salamov A."/>
            <person name="Schmutz J."/>
            <person name="Schwarze F.W.M.R."/>
            <person name="vanKuyk P.A."/>
            <person name="Horton J.S."/>
            <person name="Grigoriev I.V."/>
            <person name="Woesten H.A.B."/>
        </authorList>
    </citation>
    <scope>NUCLEOTIDE SEQUENCE [LARGE SCALE GENOMIC DNA]</scope>
    <source>
        <strain evidence="8">H4-8 / FGSC 9210</strain>
    </source>
</reference>
<dbReference type="GO" id="GO:0008239">
    <property type="term" value="F:dipeptidyl-peptidase activity"/>
    <property type="evidence" value="ECO:0007669"/>
    <property type="project" value="TreeGrafter"/>
</dbReference>
<accession>D8PXE8</accession>
<dbReference type="GeneID" id="9586534"/>
<dbReference type="OrthoDB" id="2130629at2759"/>
<dbReference type="PANTHER" id="PTHR11010:SF117">
    <property type="entry name" value="SERINE PROTEASE 16"/>
    <property type="match status" value="1"/>
</dbReference>
<dbReference type="GO" id="GO:0006508">
    <property type="term" value="P:proteolysis"/>
    <property type="evidence" value="ECO:0007669"/>
    <property type="project" value="UniProtKB-KW"/>
</dbReference>
<feature type="chain" id="PRO_5003120352" description="Peptidase S28" evidence="6">
    <location>
        <begin position="24"/>
        <end position="546"/>
    </location>
</feature>
<evidence type="ECO:0000256" key="2">
    <source>
        <dbReference type="ARBA" id="ARBA00022670"/>
    </source>
</evidence>
<dbReference type="ESTHER" id="schcm-d8pxe8">
    <property type="family name" value="Prolylcarboxypeptidase"/>
</dbReference>
<evidence type="ECO:0000256" key="4">
    <source>
        <dbReference type="ARBA" id="ARBA00022801"/>
    </source>
</evidence>
<evidence type="ECO:0000313" key="8">
    <source>
        <dbReference type="Proteomes" id="UP000007431"/>
    </source>
</evidence>
<dbReference type="InterPro" id="IPR029058">
    <property type="entry name" value="AB_hydrolase_fold"/>
</dbReference>
<dbReference type="EMBL" id="GL377304">
    <property type="protein sequence ID" value="EFI99069.1"/>
    <property type="molecule type" value="Genomic_DNA"/>
</dbReference>
<evidence type="ECO:0000256" key="3">
    <source>
        <dbReference type="ARBA" id="ARBA00022729"/>
    </source>
</evidence>
<evidence type="ECO:0000256" key="1">
    <source>
        <dbReference type="ARBA" id="ARBA00011079"/>
    </source>
</evidence>
<dbReference type="PANTHER" id="PTHR11010">
    <property type="entry name" value="PROTEASE S28 PRO-X CARBOXYPEPTIDASE-RELATED"/>
    <property type="match status" value="1"/>
</dbReference>
<dbReference type="KEGG" id="scm:SCHCO_02616087"/>
<protein>
    <recommendedName>
        <fullName evidence="9">Peptidase S28</fullName>
    </recommendedName>
</protein>
<organism evidence="8">
    <name type="scientific">Schizophyllum commune (strain H4-8 / FGSC 9210)</name>
    <name type="common">Split gill fungus</name>
    <dbReference type="NCBI Taxonomy" id="578458"/>
    <lineage>
        <taxon>Eukaryota</taxon>
        <taxon>Fungi</taxon>
        <taxon>Dikarya</taxon>
        <taxon>Basidiomycota</taxon>
        <taxon>Agaricomycotina</taxon>
        <taxon>Agaricomycetes</taxon>
        <taxon>Agaricomycetidae</taxon>
        <taxon>Agaricales</taxon>
        <taxon>Schizophyllaceae</taxon>
        <taxon>Schizophyllum</taxon>
    </lineage>
</organism>
<evidence type="ECO:0000256" key="6">
    <source>
        <dbReference type="SAM" id="SignalP"/>
    </source>
</evidence>
<dbReference type="Proteomes" id="UP000007431">
    <property type="component" value="Unassembled WGS sequence"/>
</dbReference>
<sequence length="546" mass="60355">MLPPLLSALGLTIAVAAAGIADARSTNGGFRKGLGFREAHLRKLNAAVKGIHEPPARRQYDEFPEQWFEQPLDHFNNETGDTFLQRYWFSKRHYTPGSGGPVIVLDGGETSGEGRLPFLDTGIVEILTRATGGVGVILEHRYYGETQPVQNLTTDSLRFLNNDQSAADSAYFMANVKFDGIDEDLTAPGTPWIYYGGSYAGARSAHMRVLYPDLVYGAIASSGVTHAIIEDWEYMETIRKAAPANCSLGLENSIQTIDDILTEGGSAADDLKALFGLAGLEHNDDFGNVLRNPVFNWQSKCWNDECGDDSFDQFCEALTKAPNNSAVADAAYGDPRRSVNVTDSLAVDYVLQNYANFINQTYAAGCAGHVEECFGSYNDTDYQGTGLDQDWRLWQFQVCTQWGFFNVPPPDLDQPRIISSFISLESESKICKQAYPPGEHFTVPAEPNITAVNALGGYDIAADRLAIIDGEVDPWRPDTPHSLDAKPRDDTTIRPFKLIPGAVHHYDEYGLADLSQEPPEIQQIHEEMIAFVTEWLKEWNQTKSTL</sequence>